<dbReference type="GO" id="GO:0006633">
    <property type="term" value="P:fatty acid biosynthetic process"/>
    <property type="evidence" value="ECO:0007669"/>
    <property type="project" value="TreeGrafter"/>
</dbReference>
<dbReference type="PANTHER" id="PTHR43605">
    <property type="entry name" value="ACYL-COENZYME A SYNTHETASE"/>
    <property type="match status" value="1"/>
</dbReference>
<dbReference type="EC" id="6.2.1.1" evidence="6"/>
<keyword evidence="2 6" id="KW-0436">Ligase</keyword>
<dbReference type="PANTHER" id="PTHR43605:SF10">
    <property type="entry name" value="ACYL-COA SYNTHETASE MEDIUM CHAIN FAMILY MEMBER 3"/>
    <property type="match status" value="1"/>
</dbReference>
<dbReference type="Gene3D" id="3.40.50.12780">
    <property type="entry name" value="N-terminal domain of ligase-like"/>
    <property type="match status" value="1"/>
</dbReference>
<dbReference type="GO" id="GO:0004321">
    <property type="term" value="F:fatty-acyl-CoA synthase activity"/>
    <property type="evidence" value="ECO:0007669"/>
    <property type="project" value="TreeGrafter"/>
</dbReference>
<organism evidence="6 7">
    <name type="scientific">Candidatus Accumulibacter adjunctus</name>
    <dbReference type="NCBI Taxonomy" id="1454001"/>
    <lineage>
        <taxon>Bacteria</taxon>
        <taxon>Pseudomonadati</taxon>
        <taxon>Pseudomonadota</taxon>
        <taxon>Betaproteobacteria</taxon>
        <taxon>Candidatus Accumulibacter</taxon>
    </lineage>
</organism>
<evidence type="ECO:0000259" key="5">
    <source>
        <dbReference type="Pfam" id="PF00501"/>
    </source>
</evidence>
<reference evidence="6" key="1">
    <citation type="submission" date="2014-02" db="EMBL/GenBank/DDBJ databases">
        <title>Expanding our view of genomic diversity in Candidatus Accumulibacter clades.</title>
        <authorList>
            <person name="Skennerton C.T."/>
            <person name="Barr J.J."/>
            <person name="Slater F.R."/>
            <person name="Bond P.L."/>
            <person name="Tyson G.W."/>
        </authorList>
    </citation>
    <scope>NUCLEOTIDE SEQUENCE [LARGE SCALE GENOMIC DNA]</scope>
</reference>
<feature type="domain" description="AMP-dependent synthetase/ligase" evidence="5">
    <location>
        <begin position="40"/>
        <end position="391"/>
    </location>
</feature>
<dbReference type="InterPro" id="IPR051087">
    <property type="entry name" value="Mitochondrial_ACSM"/>
</dbReference>
<comment type="caution">
    <text evidence="6">The sequence shown here is derived from an EMBL/GenBank/DDBJ whole genome shotgun (WGS) entry which is preliminary data.</text>
</comment>
<dbReference type="Proteomes" id="UP000020218">
    <property type="component" value="Unassembled WGS sequence"/>
</dbReference>
<dbReference type="EMBL" id="JFAX01000002">
    <property type="protein sequence ID" value="EXI69419.1"/>
    <property type="molecule type" value="Genomic_DNA"/>
</dbReference>
<dbReference type="GO" id="GO:0015645">
    <property type="term" value="F:fatty acid ligase activity"/>
    <property type="evidence" value="ECO:0007669"/>
    <property type="project" value="TreeGrafter"/>
</dbReference>
<keyword evidence="3" id="KW-0547">Nucleotide-binding</keyword>
<dbReference type="InterPro" id="IPR000873">
    <property type="entry name" value="AMP-dep_synth/lig_dom"/>
</dbReference>
<dbReference type="GO" id="GO:0003987">
    <property type="term" value="F:acetate-CoA ligase activity"/>
    <property type="evidence" value="ECO:0007669"/>
    <property type="project" value="UniProtKB-EC"/>
</dbReference>
<accession>A0A011PSS0</accession>
<evidence type="ECO:0000256" key="1">
    <source>
        <dbReference type="ARBA" id="ARBA00006432"/>
    </source>
</evidence>
<dbReference type="AlphaFoldDB" id="A0A011PSS0"/>
<name>A0A011PSS0_9PROT</name>
<protein>
    <submittedName>
        <fullName evidence="6">Acetyl-coenzyme A synthetase</fullName>
        <ecNumber evidence="6">6.2.1.1</ecNumber>
    </submittedName>
</protein>
<evidence type="ECO:0000313" key="6">
    <source>
        <dbReference type="EMBL" id="EXI69419.1"/>
    </source>
</evidence>
<dbReference type="InterPro" id="IPR042099">
    <property type="entry name" value="ANL_N_sf"/>
</dbReference>
<dbReference type="SUPFAM" id="SSF56801">
    <property type="entry name" value="Acetyl-CoA synthetase-like"/>
    <property type="match status" value="1"/>
</dbReference>
<evidence type="ECO:0000313" key="7">
    <source>
        <dbReference type="Proteomes" id="UP000020218"/>
    </source>
</evidence>
<dbReference type="Pfam" id="PF00501">
    <property type="entry name" value="AMP-binding"/>
    <property type="match status" value="1"/>
</dbReference>
<evidence type="ECO:0000256" key="3">
    <source>
        <dbReference type="ARBA" id="ARBA00022741"/>
    </source>
</evidence>
<keyword evidence="7" id="KW-1185">Reference proteome</keyword>
<dbReference type="GO" id="GO:0005524">
    <property type="term" value="F:ATP binding"/>
    <property type="evidence" value="ECO:0007669"/>
    <property type="project" value="UniProtKB-KW"/>
</dbReference>
<keyword evidence="4" id="KW-0067">ATP-binding</keyword>
<evidence type="ECO:0000256" key="4">
    <source>
        <dbReference type="ARBA" id="ARBA00022840"/>
    </source>
</evidence>
<evidence type="ECO:0000256" key="2">
    <source>
        <dbReference type="ARBA" id="ARBA00022598"/>
    </source>
</evidence>
<sequence length="446" mass="47703">MASDSQAADQQQLSRSFRWRVPARFNIADDVCGRWAADRGRFALYYEDASGFSSAHTFWDIQREANRLSNVLAALATVAGDRVAVVLPQRPEAAIAQVSILQMGAIAVPLAPRLGPDALAHRLRDSGAHLAIVDETAWPSLEQVRHRLPALRHVIGIGAAVGRAVRPWAAVVEHASPRYTPTNTAAGDPALILYPDVPARGAQGVLLAQRALLGNVGAYASAHECFPQDADLFWSPLDWACTGGLLQGLLATWHFGRPLLAYNGPFDAGKAFALLQHYAVRNCLLEPSALQMLQQTLPDPRASCDLDLRTLASSGQPLGEAIRNWSQDKLGVTISEIWCGTGISGVVGPCAARSPTSPGSLGRPYPGHRVAVLDHRGAVLGAGVVGALAVHRLCNDEEDPAVPLGFWQGPAATDARLLADGWFRTGALAEADAQGNFWYRGRARDV</sequence>
<comment type="similarity">
    <text evidence="1">Belongs to the ATP-dependent AMP-binding enzyme family.</text>
</comment>
<dbReference type="PATRIC" id="fig|1454001.3.peg.609"/>
<dbReference type="STRING" id="1454001.AW08_00631"/>
<dbReference type="GO" id="GO:0006637">
    <property type="term" value="P:acyl-CoA metabolic process"/>
    <property type="evidence" value="ECO:0007669"/>
    <property type="project" value="TreeGrafter"/>
</dbReference>
<proteinExistence type="inferred from homology"/>
<gene>
    <name evidence="6" type="primary">acsA_1</name>
    <name evidence="6" type="ORF">AW08_00631</name>
</gene>